<keyword evidence="1" id="KW-1185">Reference proteome</keyword>
<dbReference type="Proteomes" id="UP000504624">
    <property type="component" value="Unplaced"/>
</dbReference>
<dbReference type="RefSeq" id="XP_017662929.1">
    <property type="nucleotide sequence ID" value="XM_017807440.1"/>
</dbReference>
<dbReference type="GeneID" id="108493735"/>
<name>A0A6J0GMA9_9PASS</name>
<evidence type="ECO:0000313" key="2">
    <source>
        <dbReference type="RefSeq" id="XP_017662929.1"/>
    </source>
</evidence>
<evidence type="ECO:0000313" key="1">
    <source>
        <dbReference type="Proteomes" id="UP000504624"/>
    </source>
</evidence>
<reference evidence="2" key="1">
    <citation type="submission" date="2025-08" db="UniProtKB">
        <authorList>
            <consortium name="RefSeq"/>
        </authorList>
    </citation>
    <scope>IDENTIFICATION</scope>
</reference>
<dbReference type="AlphaFoldDB" id="A0A6J0GMA9"/>
<organism evidence="1 2">
    <name type="scientific">Lepidothrix coronata</name>
    <name type="common">blue-crowned manakin</name>
    <dbReference type="NCBI Taxonomy" id="321398"/>
    <lineage>
        <taxon>Eukaryota</taxon>
        <taxon>Metazoa</taxon>
        <taxon>Chordata</taxon>
        <taxon>Craniata</taxon>
        <taxon>Vertebrata</taxon>
        <taxon>Euteleostomi</taxon>
        <taxon>Archelosauria</taxon>
        <taxon>Archosauria</taxon>
        <taxon>Dinosauria</taxon>
        <taxon>Saurischia</taxon>
        <taxon>Theropoda</taxon>
        <taxon>Coelurosauria</taxon>
        <taxon>Aves</taxon>
        <taxon>Neognathae</taxon>
        <taxon>Neoaves</taxon>
        <taxon>Telluraves</taxon>
        <taxon>Australaves</taxon>
        <taxon>Passeriformes</taxon>
        <taxon>Pipridae</taxon>
        <taxon>Lepidothrix</taxon>
    </lineage>
</organism>
<sequence>MAAVPITSLCATRSGRWPRATMKPVSFAPRCQDIVTDLDVRCSDQPSYPAFLLILHTCLGKPNGTSLISSLISLCHQHFVCRRGAVMLLQLSCFNCEAWLCLTVFPLMSPCCLETSPSLHAEVFLDFSEDTCIDSNRDLKCGVCCKLKAKNSPQSLKKEESAHPCLTALWILLFSNLHFHLYDLPRGVGSHVTPADPGRTSCAWCAVPH</sequence>
<protein>
    <submittedName>
        <fullName evidence="2">Uncharacterized protein LOC108493735</fullName>
    </submittedName>
</protein>
<accession>A0A6J0GMA9</accession>
<gene>
    <name evidence="2" type="primary">LOC108493735</name>
</gene>
<proteinExistence type="predicted"/>